<dbReference type="EMBL" id="GL832963">
    <property type="protein sequence ID" value="EGD83583.1"/>
    <property type="molecule type" value="Genomic_DNA"/>
</dbReference>
<dbReference type="KEGG" id="sre:PTSG_04190"/>
<dbReference type="AlphaFoldDB" id="F2U6V1"/>
<evidence type="ECO:0000313" key="2">
    <source>
        <dbReference type="EMBL" id="EGD83583.1"/>
    </source>
</evidence>
<name>F2U6V1_SALR5</name>
<dbReference type="GeneID" id="16075667"/>
<organism evidence="3">
    <name type="scientific">Salpingoeca rosetta (strain ATCC 50818 / BSB-021)</name>
    <dbReference type="NCBI Taxonomy" id="946362"/>
    <lineage>
        <taxon>Eukaryota</taxon>
        <taxon>Choanoflagellata</taxon>
        <taxon>Craspedida</taxon>
        <taxon>Salpingoecidae</taxon>
        <taxon>Salpingoeca</taxon>
    </lineage>
</organism>
<feature type="region of interest" description="Disordered" evidence="1">
    <location>
        <begin position="1"/>
        <end position="36"/>
    </location>
</feature>
<feature type="compositionally biased region" description="Acidic residues" evidence="1">
    <location>
        <begin position="1"/>
        <end position="10"/>
    </location>
</feature>
<evidence type="ECO:0000313" key="3">
    <source>
        <dbReference type="Proteomes" id="UP000007799"/>
    </source>
</evidence>
<gene>
    <name evidence="2" type="ORF">PTSG_04190</name>
</gene>
<feature type="region of interest" description="Disordered" evidence="1">
    <location>
        <begin position="46"/>
        <end position="65"/>
    </location>
</feature>
<dbReference type="Proteomes" id="UP000007799">
    <property type="component" value="Unassembled WGS sequence"/>
</dbReference>
<protein>
    <submittedName>
        <fullName evidence="2">Uncharacterized protein</fullName>
    </submittedName>
</protein>
<dbReference type="RefSeq" id="XP_004995087.1">
    <property type="nucleotide sequence ID" value="XM_004995030.1"/>
</dbReference>
<dbReference type="InParanoid" id="F2U6V1"/>
<proteinExistence type="predicted"/>
<evidence type="ECO:0000256" key="1">
    <source>
        <dbReference type="SAM" id="MobiDB-lite"/>
    </source>
</evidence>
<accession>F2U6V1</accession>
<reference evidence="2" key="1">
    <citation type="submission" date="2009-08" db="EMBL/GenBank/DDBJ databases">
        <title>Annotation of Salpingoeca rosetta.</title>
        <authorList>
            <consortium name="The Broad Institute Genome Sequencing Platform"/>
            <person name="Russ C."/>
            <person name="Cuomo C."/>
            <person name="Burger G."/>
            <person name="Gray M.W."/>
            <person name="Holland P.W.H."/>
            <person name="King N."/>
            <person name="Lang F.B.F."/>
            <person name="Roger A.J."/>
            <person name="Ruiz-Trillo I."/>
            <person name="Young S.K."/>
            <person name="Zeng Q."/>
            <person name="Gargeya S."/>
            <person name="Alvarado L."/>
            <person name="Berlin A."/>
            <person name="Chapman S.B."/>
            <person name="Chen Z."/>
            <person name="Freedman E."/>
            <person name="Gellesch M."/>
            <person name="Goldberg J."/>
            <person name="Griggs A."/>
            <person name="Gujja S."/>
            <person name="Heilman E."/>
            <person name="Heiman D."/>
            <person name="Howarth C."/>
            <person name="Mehta T."/>
            <person name="Neiman D."/>
            <person name="Pearson M."/>
            <person name="Roberts A."/>
            <person name="Saif S."/>
            <person name="Shea T."/>
            <person name="Shenoy N."/>
            <person name="Sisk P."/>
            <person name="Stolte C."/>
            <person name="Sykes S."/>
            <person name="White J."/>
            <person name="Yandava C."/>
            <person name="Haas B."/>
            <person name="Nusbaum C."/>
            <person name="Birren B."/>
        </authorList>
    </citation>
    <scope>NUCLEOTIDE SEQUENCE [LARGE SCALE GENOMIC DNA]</scope>
    <source>
        <strain evidence="2">ATCC 50818</strain>
    </source>
</reference>
<keyword evidence="3" id="KW-1185">Reference proteome</keyword>
<sequence length="65" mass="7606">MSSLLYDDDNQGGSYAPPDSTPDQHDSPMQLRTHKSTIRHRYLLYQQQHATTTTTTTTTNRRRRR</sequence>